<protein>
    <submittedName>
        <fullName evidence="2">Uncharacterized protein</fullName>
    </submittedName>
</protein>
<gene>
    <name evidence="2" type="ORF">MCAP1_002496</name>
</gene>
<dbReference type="Pfam" id="PF10384">
    <property type="entry name" value="Scm3"/>
    <property type="match status" value="1"/>
</dbReference>
<dbReference type="GO" id="GO:0005634">
    <property type="term" value="C:nucleus"/>
    <property type="evidence" value="ECO:0007669"/>
    <property type="project" value="InterPro"/>
</dbReference>
<feature type="compositionally biased region" description="Low complexity" evidence="1">
    <location>
        <begin position="23"/>
        <end position="33"/>
    </location>
</feature>
<organism evidence="2 3">
    <name type="scientific">Malassezia caprae</name>
    <dbReference type="NCBI Taxonomy" id="1381934"/>
    <lineage>
        <taxon>Eukaryota</taxon>
        <taxon>Fungi</taxon>
        <taxon>Dikarya</taxon>
        <taxon>Basidiomycota</taxon>
        <taxon>Ustilaginomycotina</taxon>
        <taxon>Malasseziomycetes</taxon>
        <taxon>Malasseziales</taxon>
        <taxon>Malasseziaceae</taxon>
        <taxon>Malassezia</taxon>
    </lineage>
</organism>
<name>A0AAF0ECY1_9BASI</name>
<feature type="compositionally biased region" description="Polar residues" evidence="1">
    <location>
        <begin position="172"/>
        <end position="183"/>
    </location>
</feature>
<dbReference type="InterPro" id="IPR018465">
    <property type="entry name" value="Scm3/HJURP"/>
</dbReference>
<feature type="region of interest" description="Disordered" evidence="1">
    <location>
        <begin position="141"/>
        <end position="193"/>
    </location>
</feature>
<feature type="compositionally biased region" description="Pro residues" evidence="1">
    <location>
        <begin position="42"/>
        <end position="55"/>
    </location>
</feature>
<reference evidence="2" key="1">
    <citation type="submission" date="2023-03" db="EMBL/GenBank/DDBJ databases">
        <title>Mating type loci evolution in Malassezia.</title>
        <authorList>
            <person name="Coelho M.A."/>
        </authorList>
    </citation>
    <scope>NUCLEOTIDE SEQUENCE</scope>
    <source>
        <strain evidence="2">CBS 10434</strain>
    </source>
</reference>
<dbReference type="GO" id="GO:0042393">
    <property type="term" value="F:histone binding"/>
    <property type="evidence" value="ECO:0007669"/>
    <property type="project" value="InterPro"/>
</dbReference>
<feature type="compositionally biased region" description="Acidic residues" evidence="1">
    <location>
        <begin position="142"/>
        <end position="151"/>
    </location>
</feature>
<feature type="region of interest" description="Disordered" evidence="1">
    <location>
        <begin position="16"/>
        <end position="60"/>
    </location>
</feature>
<dbReference type="AlphaFoldDB" id="A0AAF0ECY1"/>
<accession>A0AAF0ECY1</accession>
<dbReference type="Proteomes" id="UP001220961">
    <property type="component" value="Chromosome 5"/>
</dbReference>
<proteinExistence type="predicted"/>
<evidence type="ECO:0000313" key="2">
    <source>
        <dbReference type="EMBL" id="WFD20252.1"/>
    </source>
</evidence>
<sequence>MSQPCQNAFLQQTLGLGAHEGTARPAAPGAAPVRKPRFGEGPPRPFVAPRAPPQFNPDGTESLEWARYQSAERLRYKWESIYERFKDAHLEDQDEIYLGRAGDDDDRLRIIKDCGSLRKLRRQLKFGSFMSAQEREALSLAEDWDDADDAEAPAPEHAPDPAPGHGLPAPPSNSTYTAPSSATPLICSYAPIP</sequence>
<dbReference type="EMBL" id="CP119912">
    <property type="protein sequence ID" value="WFD20252.1"/>
    <property type="molecule type" value="Genomic_DNA"/>
</dbReference>
<keyword evidence="3" id="KW-1185">Reference proteome</keyword>
<evidence type="ECO:0000313" key="3">
    <source>
        <dbReference type="Proteomes" id="UP001220961"/>
    </source>
</evidence>
<evidence type="ECO:0000256" key="1">
    <source>
        <dbReference type="SAM" id="MobiDB-lite"/>
    </source>
</evidence>